<dbReference type="AlphaFoldDB" id="A0AAV5N445"/>
<keyword evidence="1" id="KW-0472">Membrane</keyword>
<evidence type="ECO:0000259" key="3">
    <source>
        <dbReference type="Pfam" id="PF00487"/>
    </source>
</evidence>
<name>A0AAV5N445_9GAMM</name>
<sequence>MRLTLNAALLLFSLSLSAFCLWAASHSAWYWALAAVWFFALINNMPFAIMHEAVHGVASRSAWGNRIIGVVAGWAFPTSFLLQRRAHLNHHDNNRTDGELYDYYLPHQPKWLRNVWLYGGNLLGLYYFCVVLGNAIWLVAWRFYRSDFFVKKLGPALGFGSQIPELIKLPPLAVWCELALAFGYQALLFWLLDLNVWGYVACLWAFGLHWSALQYVNHAWTRRDVRNGAWNLRVLPVSRWLALNYYCHLAHHQHPAAPWYELPSLVDDQPRPTFWRIYFSLWRHGVRPAPPMGAPADVAFVFPLASTTPTGR</sequence>
<dbReference type="RefSeq" id="WP_027275379.1">
    <property type="nucleotide sequence ID" value="NZ_BRLH01000008.1"/>
</dbReference>
<feature type="chain" id="PRO_5043786573" description="Fatty acid desaturase domain-containing protein" evidence="2">
    <location>
        <begin position="19"/>
        <end position="312"/>
    </location>
</feature>
<feature type="domain" description="Fatty acid desaturase" evidence="3">
    <location>
        <begin position="30"/>
        <end position="266"/>
    </location>
</feature>
<accession>A0AAV5N445</accession>
<dbReference type="Proteomes" id="UP001058124">
    <property type="component" value="Unassembled WGS sequence"/>
</dbReference>
<evidence type="ECO:0000313" key="5">
    <source>
        <dbReference type="Proteomes" id="UP001058124"/>
    </source>
</evidence>
<dbReference type="EMBL" id="BRLH01000008">
    <property type="protein sequence ID" value="GKX56740.1"/>
    <property type="molecule type" value="Genomic_DNA"/>
</dbReference>
<keyword evidence="1" id="KW-0812">Transmembrane</keyword>
<organism evidence="4 5">
    <name type="scientific">Leminorella grimontii</name>
    <dbReference type="NCBI Taxonomy" id="82981"/>
    <lineage>
        <taxon>Bacteria</taxon>
        <taxon>Pseudomonadati</taxon>
        <taxon>Pseudomonadota</taxon>
        <taxon>Gammaproteobacteria</taxon>
        <taxon>Enterobacterales</taxon>
        <taxon>Budviciaceae</taxon>
        <taxon>Leminorella</taxon>
    </lineage>
</organism>
<evidence type="ECO:0000256" key="1">
    <source>
        <dbReference type="SAM" id="Phobius"/>
    </source>
</evidence>
<feature type="transmembrane region" description="Helical" evidence="1">
    <location>
        <begin position="197"/>
        <end position="216"/>
    </location>
</feature>
<evidence type="ECO:0000256" key="2">
    <source>
        <dbReference type="SAM" id="SignalP"/>
    </source>
</evidence>
<feature type="signal peptide" evidence="2">
    <location>
        <begin position="1"/>
        <end position="18"/>
    </location>
</feature>
<dbReference type="GO" id="GO:0006629">
    <property type="term" value="P:lipid metabolic process"/>
    <property type="evidence" value="ECO:0007669"/>
    <property type="project" value="InterPro"/>
</dbReference>
<keyword evidence="1" id="KW-1133">Transmembrane helix</keyword>
<gene>
    <name evidence="4" type="ORF">SOASR030_28520</name>
</gene>
<feature type="transmembrane region" description="Helical" evidence="1">
    <location>
        <begin position="125"/>
        <end position="144"/>
    </location>
</feature>
<feature type="transmembrane region" description="Helical" evidence="1">
    <location>
        <begin position="28"/>
        <end position="51"/>
    </location>
</feature>
<proteinExistence type="predicted"/>
<reference evidence="4" key="1">
    <citation type="submission" date="2022-06" db="EMBL/GenBank/DDBJ databases">
        <title>Draft genome sequences of Leminorella grimontii str. JCM5902.</title>
        <authorList>
            <person name="Wakabayashi Y."/>
            <person name="Kojima K."/>
        </authorList>
    </citation>
    <scope>NUCLEOTIDE SEQUENCE</scope>
    <source>
        <strain evidence="4">JCM 5902</strain>
    </source>
</reference>
<keyword evidence="5" id="KW-1185">Reference proteome</keyword>
<dbReference type="InterPro" id="IPR005804">
    <property type="entry name" value="FA_desaturase_dom"/>
</dbReference>
<protein>
    <recommendedName>
        <fullName evidence="3">Fatty acid desaturase domain-containing protein</fullName>
    </recommendedName>
</protein>
<comment type="caution">
    <text evidence="4">The sequence shown here is derived from an EMBL/GenBank/DDBJ whole genome shotgun (WGS) entry which is preliminary data.</text>
</comment>
<dbReference type="Pfam" id="PF00487">
    <property type="entry name" value="FA_desaturase"/>
    <property type="match status" value="1"/>
</dbReference>
<evidence type="ECO:0000313" key="4">
    <source>
        <dbReference type="EMBL" id="GKX56740.1"/>
    </source>
</evidence>
<keyword evidence="2" id="KW-0732">Signal</keyword>